<sequence>MSKITFYHSLRPLLILCSSLGIISFNINDGKYNRSNLRIITNLLMMVFYVIFTGHSLYERSDLDTTLLSMTTDIMQVTTSTLQIVVSWFMSAVSQEKTMSFLKRISDVDKTFRQLGVYIYYDAVHKSVIQRLLIRMSLVLASTISQLFLYQYQWNVGMISFYVTYYFPILINVLIVEEFYIYTNLLRTRYEILNQHLIEVQKYNDSCKEKISYIKLTGVIGSKLSTLRIICPIHHELTKIAKLLNEAFGVILLMSFQSSFVTIIVSLYDCSVLLQYFNIEHIRELCAAIIMCCTYVLDCLYICYSCHSTVESANKSGRLLHQIDTDDVDVKDQIEMFSLQIVNEKLEFTAAGFFTINYGLLFSVIV</sequence>
<accession>A0ACB9TIC4</accession>
<protein>
    <submittedName>
        <fullName evidence="1">Invertebrate gustatory receptor</fullName>
    </submittedName>
</protein>
<proteinExistence type="predicted"/>
<dbReference type="Proteomes" id="UP001056778">
    <property type="component" value="Chromosome 2"/>
</dbReference>
<organism evidence="1 2">
    <name type="scientific">Holotrichia oblita</name>
    <name type="common">Chafer beetle</name>
    <dbReference type="NCBI Taxonomy" id="644536"/>
    <lineage>
        <taxon>Eukaryota</taxon>
        <taxon>Metazoa</taxon>
        <taxon>Ecdysozoa</taxon>
        <taxon>Arthropoda</taxon>
        <taxon>Hexapoda</taxon>
        <taxon>Insecta</taxon>
        <taxon>Pterygota</taxon>
        <taxon>Neoptera</taxon>
        <taxon>Endopterygota</taxon>
        <taxon>Coleoptera</taxon>
        <taxon>Polyphaga</taxon>
        <taxon>Scarabaeiformia</taxon>
        <taxon>Scarabaeidae</taxon>
        <taxon>Melolonthinae</taxon>
        <taxon>Holotrichia</taxon>
    </lineage>
</organism>
<evidence type="ECO:0000313" key="1">
    <source>
        <dbReference type="EMBL" id="KAI4466628.1"/>
    </source>
</evidence>
<gene>
    <name evidence="1" type="ORF">MML48_2g00006962</name>
</gene>
<keyword evidence="1" id="KW-0675">Receptor</keyword>
<reference evidence="1" key="1">
    <citation type="submission" date="2022-04" db="EMBL/GenBank/DDBJ databases">
        <title>Chromosome-scale genome assembly of Holotrichia oblita Faldermann.</title>
        <authorList>
            <person name="Rongchong L."/>
        </authorList>
    </citation>
    <scope>NUCLEOTIDE SEQUENCE</scope>
    <source>
        <strain evidence="1">81SQS9</strain>
    </source>
</reference>
<dbReference type="EMBL" id="CM043016">
    <property type="protein sequence ID" value="KAI4466628.1"/>
    <property type="molecule type" value="Genomic_DNA"/>
</dbReference>
<keyword evidence="2" id="KW-1185">Reference proteome</keyword>
<evidence type="ECO:0000313" key="2">
    <source>
        <dbReference type="Proteomes" id="UP001056778"/>
    </source>
</evidence>
<name>A0ACB9TIC4_HOLOL</name>
<comment type="caution">
    <text evidence="1">The sequence shown here is derived from an EMBL/GenBank/DDBJ whole genome shotgun (WGS) entry which is preliminary data.</text>
</comment>